<dbReference type="Proteomes" id="UP000184363">
    <property type="component" value="Unassembled WGS sequence"/>
</dbReference>
<dbReference type="Gene3D" id="3.40.50.720">
    <property type="entry name" value="NAD(P)-binding Rossmann-like Domain"/>
    <property type="match status" value="1"/>
</dbReference>
<proteinExistence type="inferred from homology"/>
<dbReference type="InterPro" id="IPR002328">
    <property type="entry name" value="ADH_Zn_CS"/>
</dbReference>
<organism evidence="8 9">
    <name type="scientific">Pseudonocardia thermophila</name>
    <dbReference type="NCBI Taxonomy" id="1848"/>
    <lineage>
        <taxon>Bacteria</taxon>
        <taxon>Bacillati</taxon>
        <taxon>Actinomycetota</taxon>
        <taxon>Actinomycetes</taxon>
        <taxon>Pseudonocardiales</taxon>
        <taxon>Pseudonocardiaceae</taxon>
        <taxon>Pseudonocardia</taxon>
    </lineage>
</organism>
<gene>
    <name evidence="8" type="ORF">SAMN05443637_11146</name>
</gene>
<dbReference type="InterPro" id="IPR011032">
    <property type="entry name" value="GroES-like_sf"/>
</dbReference>
<dbReference type="Pfam" id="PF00107">
    <property type="entry name" value="ADH_zinc_N"/>
    <property type="match status" value="1"/>
</dbReference>
<evidence type="ECO:0000256" key="3">
    <source>
        <dbReference type="ARBA" id="ARBA00022723"/>
    </source>
</evidence>
<dbReference type="EMBL" id="FRAP01000011">
    <property type="protein sequence ID" value="SHK73397.1"/>
    <property type="molecule type" value="Genomic_DNA"/>
</dbReference>
<dbReference type="Pfam" id="PF08240">
    <property type="entry name" value="ADH_N"/>
    <property type="match status" value="1"/>
</dbReference>
<dbReference type="GO" id="GO:0016491">
    <property type="term" value="F:oxidoreductase activity"/>
    <property type="evidence" value="ECO:0007669"/>
    <property type="project" value="UniProtKB-KW"/>
</dbReference>
<keyword evidence="4 6" id="KW-0862">Zinc</keyword>
<evidence type="ECO:0000256" key="2">
    <source>
        <dbReference type="ARBA" id="ARBA00008072"/>
    </source>
</evidence>
<dbReference type="FunFam" id="3.40.50.720:FF:000003">
    <property type="entry name" value="S-(hydroxymethyl)glutathione dehydrogenase"/>
    <property type="match status" value="1"/>
</dbReference>
<evidence type="ECO:0000313" key="9">
    <source>
        <dbReference type="Proteomes" id="UP000184363"/>
    </source>
</evidence>
<evidence type="ECO:0000256" key="6">
    <source>
        <dbReference type="RuleBase" id="RU361277"/>
    </source>
</evidence>
<evidence type="ECO:0000256" key="5">
    <source>
        <dbReference type="ARBA" id="ARBA00023002"/>
    </source>
</evidence>
<dbReference type="InterPro" id="IPR013149">
    <property type="entry name" value="ADH-like_C"/>
</dbReference>
<comment type="similarity">
    <text evidence="2 6">Belongs to the zinc-containing alcohol dehydrogenase family.</text>
</comment>
<evidence type="ECO:0000313" key="8">
    <source>
        <dbReference type="EMBL" id="SHK73397.1"/>
    </source>
</evidence>
<accession>A0A1M6UVY4</accession>
<dbReference type="InterPro" id="IPR020843">
    <property type="entry name" value="ER"/>
</dbReference>
<keyword evidence="9" id="KW-1185">Reference proteome</keyword>
<reference evidence="8 9" key="1">
    <citation type="submission" date="2016-11" db="EMBL/GenBank/DDBJ databases">
        <authorList>
            <person name="Jaros S."/>
            <person name="Januszkiewicz K."/>
            <person name="Wedrychowicz H."/>
        </authorList>
    </citation>
    <scope>NUCLEOTIDE SEQUENCE [LARGE SCALE GENOMIC DNA]</scope>
    <source>
        <strain evidence="8 9">DSM 43832</strain>
    </source>
</reference>
<dbReference type="GO" id="GO:0008270">
    <property type="term" value="F:zinc ion binding"/>
    <property type="evidence" value="ECO:0007669"/>
    <property type="project" value="InterPro"/>
</dbReference>
<keyword evidence="3 6" id="KW-0479">Metal-binding</keyword>
<dbReference type="Gene3D" id="3.90.180.10">
    <property type="entry name" value="Medium-chain alcohol dehydrogenases, catalytic domain"/>
    <property type="match status" value="1"/>
</dbReference>
<dbReference type="SUPFAM" id="SSF51735">
    <property type="entry name" value="NAD(P)-binding Rossmann-fold domains"/>
    <property type="match status" value="1"/>
</dbReference>
<name>A0A1M6UVY4_PSETH</name>
<dbReference type="PANTHER" id="PTHR43350:SF19">
    <property type="entry name" value="D-GULOSIDE 3-DEHYDROGENASE"/>
    <property type="match status" value="1"/>
</dbReference>
<evidence type="ECO:0000256" key="1">
    <source>
        <dbReference type="ARBA" id="ARBA00001947"/>
    </source>
</evidence>
<dbReference type="SUPFAM" id="SSF50129">
    <property type="entry name" value="GroES-like"/>
    <property type="match status" value="1"/>
</dbReference>
<sequence length="360" mass="37029">MNAAFFVQSGGPLLVEKVSAHPPGPRDVVVRMRAAGICHTDATVLAAGALPTPPAILGHEGAGVVEWVGPEVSEFRVGDRVLGLTISRCGRCANCRRGTPYLCETAGPYAEPRAVRSDGTELVTKNGLGTFAETMTVPPERLIAVRTDLPDEQLALVGCAITTGYGAVVNSAAVQPGQTVVVIGCGGVGQAVVQAARIAGAERVIAVEPVAAKRELALRLGATDVIDPTSGQPLAEAVRALGVAGADHAFDTVGRTATVRDSYTALRRGGTVVVIGIGDIRTDYALPGTLVVEAKQVAGCVFGNADVDRDVPRILELAAEGRLDIASMIDKVIDLQSAPAALDALHHGDGTGLRTVIAFS</sequence>
<keyword evidence="5" id="KW-0560">Oxidoreductase</keyword>
<dbReference type="InterPro" id="IPR036291">
    <property type="entry name" value="NAD(P)-bd_dom_sf"/>
</dbReference>
<dbReference type="STRING" id="1848.SAMN05443637_11146"/>
<dbReference type="PROSITE" id="PS00059">
    <property type="entry name" value="ADH_ZINC"/>
    <property type="match status" value="1"/>
</dbReference>
<comment type="cofactor">
    <cofactor evidence="1 6">
        <name>Zn(2+)</name>
        <dbReference type="ChEBI" id="CHEBI:29105"/>
    </cofactor>
</comment>
<protein>
    <submittedName>
        <fullName evidence="8">S-(Hydroxymethyl)glutathione dehydrogenase / alcohol dehydrogenase</fullName>
    </submittedName>
</protein>
<dbReference type="SMART" id="SM00829">
    <property type="entry name" value="PKS_ER"/>
    <property type="match status" value="1"/>
</dbReference>
<evidence type="ECO:0000256" key="4">
    <source>
        <dbReference type="ARBA" id="ARBA00022833"/>
    </source>
</evidence>
<dbReference type="AlphaFoldDB" id="A0A1M6UVY4"/>
<evidence type="ECO:0000259" key="7">
    <source>
        <dbReference type="SMART" id="SM00829"/>
    </source>
</evidence>
<dbReference type="PANTHER" id="PTHR43350">
    <property type="entry name" value="NAD-DEPENDENT ALCOHOL DEHYDROGENASE"/>
    <property type="match status" value="1"/>
</dbReference>
<dbReference type="InterPro" id="IPR013154">
    <property type="entry name" value="ADH-like_N"/>
</dbReference>
<feature type="domain" description="Enoyl reductase (ER)" evidence="7">
    <location>
        <begin position="10"/>
        <end position="357"/>
    </location>
</feature>